<reference evidence="4" key="1">
    <citation type="journal article" date="2015" name="Genome Announc.">
        <title>Genome sequence of the AIDS-associated pathogen Penicillium marneffei (ATCC18224) and its near taxonomic relative Talaromyces stipitatus (ATCC10500).</title>
        <authorList>
            <person name="Nierman W.C."/>
            <person name="Fedorova-Abrams N.D."/>
            <person name="Andrianopoulos A."/>
        </authorList>
    </citation>
    <scope>NUCLEOTIDE SEQUENCE [LARGE SCALE GENOMIC DNA]</scope>
    <source>
        <strain evidence="4">ATCC 10500 / CBS 375.48 / QM 6759 / NRRL 1006</strain>
    </source>
</reference>
<feature type="region of interest" description="Disordered" evidence="1">
    <location>
        <begin position="72"/>
        <end position="175"/>
    </location>
</feature>
<dbReference type="VEuPathDB" id="FungiDB:TSTA_088520"/>
<proteinExistence type="predicted"/>
<feature type="compositionally biased region" description="Basic and acidic residues" evidence="1">
    <location>
        <begin position="125"/>
        <end position="149"/>
    </location>
</feature>
<dbReference type="RefSeq" id="XP_002478579.1">
    <property type="nucleotide sequence ID" value="XM_002478534.1"/>
</dbReference>
<feature type="compositionally biased region" description="Low complexity" evidence="1">
    <location>
        <begin position="323"/>
        <end position="332"/>
    </location>
</feature>
<dbReference type="OMA" id="DFYYARP"/>
<keyword evidence="2" id="KW-1133">Transmembrane helix</keyword>
<keyword evidence="4" id="KW-1185">Reference proteome</keyword>
<evidence type="ECO:0000256" key="1">
    <source>
        <dbReference type="SAM" id="MobiDB-lite"/>
    </source>
</evidence>
<gene>
    <name evidence="3" type="ORF">TSTA_088520</name>
</gene>
<evidence type="ECO:0000256" key="2">
    <source>
        <dbReference type="SAM" id="Phobius"/>
    </source>
</evidence>
<dbReference type="HOGENOM" id="CLU_076945_0_0_1"/>
<dbReference type="InParanoid" id="B8M2F2"/>
<name>B8M2F2_TALSN</name>
<protein>
    <submittedName>
        <fullName evidence="3">Uncharacterized protein</fullName>
    </submittedName>
</protein>
<dbReference type="AlphaFoldDB" id="B8M2F2"/>
<dbReference type="OrthoDB" id="3926760at2759"/>
<feature type="region of interest" description="Disordered" evidence="1">
    <location>
        <begin position="297"/>
        <end position="340"/>
    </location>
</feature>
<dbReference type="eggNOG" id="ENOG502SII2">
    <property type="taxonomic scope" value="Eukaryota"/>
</dbReference>
<evidence type="ECO:0000313" key="4">
    <source>
        <dbReference type="Proteomes" id="UP000001745"/>
    </source>
</evidence>
<dbReference type="GeneID" id="8106949"/>
<evidence type="ECO:0000313" key="3">
    <source>
        <dbReference type="EMBL" id="EED21616.1"/>
    </source>
</evidence>
<dbReference type="EMBL" id="EQ962653">
    <property type="protein sequence ID" value="EED21616.1"/>
    <property type="molecule type" value="Genomic_DNA"/>
</dbReference>
<feature type="compositionally biased region" description="Basic and acidic residues" evidence="1">
    <location>
        <begin position="87"/>
        <end position="102"/>
    </location>
</feature>
<accession>B8M2F2</accession>
<sequence>MPAPLAKGWDNLGFRSVVIDIVTGIIIGVSVLVAAGIAVYESPQFRRWLNQSRRKVAVALYNLGDEIHPREVHSEDISMTEESGEVAEERRRKAREEIEQRRQLNQSRRRRSTRSSSAATSFDALVDKDGRLRTEDGEDDTRGIFENDHAAAQSTALDTSNLSSLHKRGGSPEPEALTNARLQAQHEMVEAMERDRLHIALPSETSSHHPSESLIDLTPTSEFPETTREITSDRGQMENSEYFSVANLSNSTHNSEIGQSEYFYAHPNWSHSSTESSNPFVEHDVSTTSSIPGSLEHVHDGLSSDGTLSEWGQPTDGVMTPASWSEVGSVVSSDDEHHRQ</sequence>
<feature type="transmembrane region" description="Helical" evidence="2">
    <location>
        <begin position="12"/>
        <end position="40"/>
    </location>
</feature>
<organism evidence="3 4">
    <name type="scientific">Talaromyces stipitatus (strain ATCC 10500 / CBS 375.48 / QM 6759 / NRRL 1006)</name>
    <name type="common">Penicillium stipitatum</name>
    <dbReference type="NCBI Taxonomy" id="441959"/>
    <lineage>
        <taxon>Eukaryota</taxon>
        <taxon>Fungi</taxon>
        <taxon>Dikarya</taxon>
        <taxon>Ascomycota</taxon>
        <taxon>Pezizomycotina</taxon>
        <taxon>Eurotiomycetes</taxon>
        <taxon>Eurotiomycetidae</taxon>
        <taxon>Eurotiales</taxon>
        <taxon>Trichocomaceae</taxon>
        <taxon>Talaromyces</taxon>
        <taxon>Talaromyces sect. Talaromyces</taxon>
    </lineage>
</organism>
<keyword evidence="2" id="KW-0472">Membrane</keyword>
<keyword evidence="2" id="KW-0812">Transmembrane</keyword>
<dbReference type="Proteomes" id="UP000001745">
    <property type="component" value="Unassembled WGS sequence"/>
</dbReference>
<feature type="compositionally biased region" description="Polar residues" evidence="1">
    <location>
        <begin position="152"/>
        <end position="164"/>
    </location>
</feature>
<dbReference type="PhylomeDB" id="B8M2F2"/>